<dbReference type="KEGG" id="hau:Haur_3724"/>
<proteinExistence type="predicted"/>
<keyword evidence="1" id="KW-0812">Transmembrane</keyword>
<keyword evidence="1" id="KW-0472">Membrane</keyword>
<evidence type="ECO:0000256" key="1">
    <source>
        <dbReference type="SAM" id="Phobius"/>
    </source>
</evidence>
<dbReference type="BioCyc" id="HAUR316274:GHYA-3766-MONOMER"/>
<protein>
    <submittedName>
        <fullName evidence="2">Uncharacterized protein</fullName>
    </submittedName>
</protein>
<keyword evidence="3" id="KW-1185">Reference proteome</keyword>
<feature type="transmembrane region" description="Helical" evidence="1">
    <location>
        <begin position="16"/>
        <end position="34"/>
    </location>
</feature>
<organism evidence="2 3">
    <name type="scientific">Herpetosiphon aurantiacus (strain ATCC 23779 / DSM 785 / 114-95)</name>
    <dbReference type="NCBI Taxonomy" id="316274"/>
    <lineage>
        <taxon>Bacteria</taxon>
        <taxon>Bacillati</taxon>
        <taxon>Chloroflexota</taxon>
        <taxon>Chloroflexia</taxon>
        <taxon>Herpetosiphonales</taxon>
        <taxon>Herpetosiphonaceae</taxon>
        <taxon>Herpetosiphon</taxon>
    </lineage>
</organism>
<reference evidence="2 3" key="1">
    <citation type="journal article" date="2011" name="Stand. Genomic Sci.">
        <title>Complete genome sequence of the filamentous gliding predatory bacterium Herpetosiphon aurantiacus type strain (114-95(T)).</title>
        <authorList>
            <person name="Kiss H."/>
            <person name="Nett M."/>
            <person name="Domin N."/>
            <person name="Martin K."/>
            <person name="Maresca J.A."/>
            <person name="Copeland A."/>
            <person name="Lapidus A."/>
            <person name="Lucas S."/>
            <person name="Berry K.W."/>
            <person name="Glavina Del Rio T."/>
            <person name="Dalin E."/>
            <person name="Tice H."/>
            <person name="Pitluck S."/>
            <person name="Richardson P."/>
            <person name="Bruce D."/>
            <person name="Goodwin L."/>
            <person name="Han C."/>
            <person name="Detter J.C."/>
            <person name="Schmutz J."/>
            <person name="Brettin T."/>
            <person name="Land M."/>
            <person name="Hauser L."/>
            <person name="Kyrpides N.C."/>
            <person name="Ivanova N."/>
            <person name="Goker M."/>
            <person name="Woyke T."/>
            <person name="Klenk H.P."/>
            <person name="Bryant D.A."/>
        </authorList>
    </citation>
    <scope>NUCLEOTIDE SEQUENCE [LARGE SCALE GENOMIC DNA]</scope>
    <source>
        <strain evidence="3">ATCC 23779 / DSM 785 / 114-95</strain>
    </source>
</reference>
<dbReference type="EMBL" id="CP000875">
    <property type="protein sequence ID" value="ABX06360.1"/>
    <property type="molecule type" value="Genomic_DNA"/>
</dbReference>
<dbReference type="AlphaFoldDB" id="A9B777"/>
<dbReference type="InParanoid" id="A9B777"/>
<gene>
    <name evidence="2" type="ordered locus">Haur_3724</name>
</gene>
<dbReference type="Proteomes" id="UP000000787">
    <property type="component" value="Chromosome"/>
</dbReference>
<keyword evidence="1" id="KW-1133">Transmembrane helix</keyword>
<evidence type="ECO:0000313" key="2">
    <source>
        <dbReference type="EMBL" id="ABX06360.1"/>
    </source>
</evidence>
<name>A9B777_HERA2</name>
<sequence length="126" mass="13833">MEVVMQNLVNDTMNSIMIWTIGGLVFSFVLIVVLRRAFGPNKKLLQQGLPGQATIINVYQTGMMVNNNPQIGLVLQIDGPLGQYQTETKAVIPMISIPQFQPGAVLPVKIDPSNRNNIALDIYGPQ</sequence>
<evidence type="ECO:0000313" key="3">
    <source>
        <dbReference type="Proteomes" id="UP000000787"/>
    </source>
</evidence>
<accession>A9B777</accession>
<dbReference type="HOGENOM" id="CLU_2023983_0_0_0"/>